<evidence type="ECO:0000259" key="1">
    <source>
        <dbReference type="Pfam" id="PF05685"/>
    </source>
</evidence>
<dbReference type="InterPro" id="IPR008538">
    <property type="entry name" value="Uma2"/>
</dbReference>
<dbReference type="InterPro" id="IPR011335">
    <property type="entry name" value="Restrct_endonuc-II-like"/>
</dbReference>
<dbReference type="SUPFAM" id="SSF52980">
    <property type="entry name" value="Restriction endonuclease-like"/>
    <property type="match status" value="1"/>
</dbReference>
<dbReference type="Pfam" id="PF05685">
    <property type="entry name" value="Uma2"/>
    <property type="match status" value="1"/>
</dbReference>
<dbReference type="GO" id="GO:0004519">
    <property type="term" value="F:endonuclease activity"/>
    <property type="evidence" value="ECO:0007669"/>
    <property type="project" value="UniProtKB-KW"/>
</dbReference>
<dbReference type="KEGG" id="sand:H3309_08735"/>
<proteinExistence type="predicted"/>
<gene>
    <name evidence="2" type="ORF">H3309_08735</name>
</gene>
<feature type="domain" description="Putative restriction endonuclease" evidence="1">
    <location>
        <begin position="14"/>
        <end position="163"/>
    </location>
</feature>
<evidence type="ECO:0000313" key="3">
    <source>
        <dbReference type="Proteomes" id="UP000515292"/>
    </source>
</evidence>
<dbReference type="PANTHER" id="PTHR36558">
    <property type="entry name" value="GLR1098 PROTEIN"/>
    <property type="match status" value="1"/>
</dbReference>
<dbReference type="EMBL" id="CP059851">
    <property type="protein sequence ID" value="QMW21512.1"/>
    <property type="molecule type" value="Genomic_DNA"/>
</dbReference>
<dbReference type="Gene3D" id="3.90.1570.10">
    <property type="entry name" value="tt1808, chain A"/>
    <property type="match status" value="1"/>
</dbReference>
<dbReference type="CDD" id="cd06260">
    <property type="entry name" value="DUF820-like"/>
    <property type="match status" value="1"/>
</dbReference>
<dbReference type="RefSeq" id="WP_182294361.1">
    <property type="nucleotide sequence ID" value="NZ_CP059851.1"/>
</dbReference>
<dbReference type="PANTHER" id="PTHR36558:SF1">
    <property type="entry name" value="RESTRICTION ENDONUCLEASE DOMAIN-CONTAINING PROTEIN-RELATED"/>
    <property type="match status" value="1"/>
</dbReference>
<evidence type="ECO:0000313" key="2">
    <source>
        <dbReference type="EMBL" id="QMW21512.1"/>
    </source>
</evidence>
<keyword evidence="2" id="KW-0540">Nuclease</keyword>
<accession>A0A7G5IDS0</accession>
<sequence>MATRADPYYRPITVEEFFSLTLSSDRKFELDRGVIVAMAGGTRRHAQVQGNLFVALHSRLRGSPCRPFGSDMAIKTSDSSVRYPDASVVCGVTAADDAETSFDNPMLIAEILSPTTRDNDLGTKLKEYEALASLEMILFIDPADETIRLHQRLGPDSWRIDKRLEGDIPLPSLNITLPRAEIFARD</sequence>
<dbReference type="AlphaFoldDB" id="A0A7G5IDS0"/>
<organism evidence="2 3">
    <name type="scientific">Sandaracinobacteroides saxicola</name>
    <dbReference type="NCBI Taxonomy" id="2759707"/>
    <lineage>
        <taxon>Bacteria</taxon>
        <taxon>Pseudomonadati</taxon>
        <taxon>Pseudomonadota</taxon>
        <taxon>Alphaproteobacteria</taxon>
        <taxon>Sphingomonadales</taxon>
        <taxon>Sphingosinicellaceae</taxon>
        <taxon>Sandaracinobacteroides</taxon>
    </lineage>
</organism>
<keyword evidence="2" id="KW-0378">Hydrolase</keyword>
<keyword evidence="3" id="KW-1185">Reference proteome</keyword>
<reference evidence="2 3" key="1">
    <citation type="submission" date="2020-07" db="EMBL/GenBank/DDBJ databases">
        <title>Complete genome sequence for Sandaracinobacter sp. M6.</title>
        <authorList>
            <person name="Tang Y."/>
            <person name="Liu Q."/>
            <person name="Guo Z."/>
            <person name="Lei P."/>
            <person name="Huang B."/>
        </authorList>
    </citation>
    <scope>NUCLEOTIDE SEQUENCE [LARGE SCALE GENOMIC DNA]</scope>
    <source>
        <strain evidence="2 3">M6</strain>
    </source>
</reference>
<dbReference type="Proteomes" id="UP000515292">
    <property type="component" value="Chromosome"/>
</dbReference>
<dbReference type="InterPro" id="IPR012296">
    <property type="entry name" value="Nuclease_put_TT1808"/>
</dbReference>
<protein>
    <submittedName>
        <fullName evidence="2">Uma2 family endonuclease</fullName>
    </submittedName>
</protein>
<name>A0A7G5IDS0_9SPHN</name>
<keyword evidence="2" id="KW-0255">Endonuclease</keyword>